<evidence type="ECO:0000313" key="4">
    <source>
        <dbReference type="Proteomes" id="UP000076405"/>
    </source>
</evidence>
<feature type="domain" description="K+ potassium transporter integral membrane" evidence="2">
    <location>
        <begin position="2"/>
        <end position="82"/>
    </location>
</feature>
<organism evidence="3 4">
    <name type="scientific">Pediococcus damnosus</name>
    <dbReference type="NCBI Taxonomy" id="51663"/>
    <lineage>
        <taxon>Bacteria</taxon>
        <taxon>Bacillati</taxon>
        <taxon>Bacillota</taxon>
        <taxon>Bacilli</taxon>
        <taxon>Lactobacillales</taxon>
        <taxon>Lactobacillaceae</taxon>
        <taxon>Pediococcus</taxon>
    </lineage>
</organism>
<keyword evidence="1" id="KW-1133">Transmembrane helix</keyword>
<geneLocation type="plasmid" evidence="4">
    <name>pl21533-7</name>
</geneLocation>
<gene>
    <name evidence="3" type="ORF">ADU70_0128</name>
</gene>
<dbReference type="GO" id="GO:0016020">
    <property type="term" value="C:membrane"/>
    <property type="evidence" value="ECO:0007669"/>
    <property type="project" value="InterPro"/>
</dbReference>
<dbReference type="Proteomes" id="UP000076405">
    <property type="component" value="Plasmid pL21533-7"/>
</dbReference>
<keyword evidence="3" id="KW-0614">Plasmid</keyword>
<feature type="transmembrane region" description="Helical" evidence="1">
    <location>
        <begin position="55"/>
        <end position="77"/>
    </location>
</feature>
<protein>
    <submittedName>
        <fullName evidence="3">Kup system potassium uptake protein</fullName>
    </submittedName>
</protein>
<evidence type="ECO:0000313" key="3">
    <source>
        <dbReference type="EMBL" id="AMV63995.1"/>
    </source>
</evidence>
<dbReference type="InterPro" id="IPR003855">
    <property type="entry name" value="K+_transporter"/>
</dbReference>
<dbReference type="EMBL" id="CP012282">
    <property type="protein sequence ID" value="AMV63995.1"/>
    <property type="molecule type" value="Genomic_DNA"/>
</dbReference>
<dbReference type="AlphaFoldDB" id="A0AAC9FJY5"/>
<dbReference type="Pfam" id="PF02705">
    <property type="entry name" value="K_trans"/>
    <property type="match status" value="1"/>
</dbReference>
<sequence length="88" mass="9930">MLPGTWRLVGILLATLAAIIASQALITGSYTLVDEAIGLKFLPRMVIRHPSNIKNQIYIATVNWMLCIITISLVWFFGSSQKWRPRMV</sequence>
<keyword evidence="1" id="KW-0472">Membrane</keyword>
<dbReference type="PANTHER" id="PTHR30540">
    <property type="entry name" value="OSMOTIC STRESS POTASSIUM TRANSPORTER"/>
    <property type="match status" value="1"/>
</dbReference>
<evidence type="ECO:0000256" key="1">
    <source>
        <dbReference type="SAM" id="Phobius"/>
    </source>
</evidence>
<name>A0AAC9FJY5_9LACO</name>
<dbReference type="PANTHER" id="PTHR30540:SF83">
    <property type="entry name" value="K+ POTASSIUM TRANSPORTER"/>
    <property type="match status" value="1"/>
</dbReference>
<accession>A0AAC9FJY5</accession>
<dbReference type="GO" id="GO:0015079">
    <property type="term" value="F:potassium ion transmembrane transporter activity"/>
    <property type="evidence" value="ECO:0007669"/>
    <property type="project" value="InterPro"/>
</dbReference>
<keyword evidence="1" id="KW-0812">Transmembrane</keyword>
<dbReference type="InterPro" id="IPR053951">
    <property type="entry name" value="K_trans_N"/>
</dbReference>
<evidence type="ECO:0000259" key="2">
    <source>
        <dbReference type="Pfam" id="PF02705"/>
    </source>
</evidence>
<reference evidence="3 4" key="1">
    <citation type="journal article" date="2016" name="PLoS ONE">
        <title>The Identification of Novel Diagnostic Marker Genes for the Detection of Beer Spoiling Pediococcus damnosus Strains Using the BlAst Diagnostic Gene findEr.</title>
        <authorList>
            <person name="Behr J."/>
            <person name="Geissler A.J."/>
            <person name="Schmid J."/>
            <person name="Zehe A."/>
            <person name="Vogel R.F."/>
        </authorList>
    </citation>
    <scope>NUCLEOTIDE SEQUENCE [LARGE SCALE GENOMIC DNA]</scope>
    <source>
        <strain evidence="3 4">TMW 2.1533</strain>
    </source>
</reference>
<proteinExistence type="predicted"/>